<name>A0A2T0W252_9RHOB</name>
<organism evidence="2 3">
    <name type="scientific">Yoonia maritima</name>
    <dbReference type="NCBI Taxonomy" id="1435347"/>
    <lineage>
        <taxon>Bacteria</taxon>
        <taxon>Pseudomonadati</taxon>
        <taxon>Pseudomonadota</taxon>
        <taxon>Alphaproteobacteria</taxon>
        <taxon>Rhodobacterales</taxon>
        <taxon>Paracoccaceae</taxon>
        <taxon>Yoonia</taxon>
    </lineage>
</organism>
<dbReference type="EMBL" id="PVTP01000003">
    <property type="protein sequence ID" value="PRY78884.1"/>
    <property type="molecule type" value="Genomic_DNA"/>
</dbReference>
<dbReference type="Proteomes" id="UP000238007">
    <property type="component" value="Unassembled WGS sequence"/>
</dbReference>
<proteinExistence type="predicted"/>
<dbReference type="AlphaFoldDB" id="A0A2T0W252"/>
<evidence type="ECO:0000313" key="2">
    <source>
        <dbReference type="EMBL" id="PRY78884.1"/>
    </source>
</evidence>
<evidence type="ECO:0000313" key="3">
    <source>
        <dbReference type="Proteomes" id="UP000238007"/>
    </source>
</evidence>
<protein>
    <submittedName>
        <fullName evidence="2">Uncharacterized protein</fullName>
    </submittedName>
</protein>
<gene>
    <name evidence="2" type="ORF">CLV80_103212</name>
</gene>
<accession>A0A2T0W252</accession>
<sequence length="63" mass="6996">MVVDVQTGHPRYLSRTTPKDRDRPEGRPWFVIFAASAPYGLLTSEPYAASGTLGFSHRSLCDL</sequence>
<feature type="region of interest" description="Disordered" evidence="1">
    <location>
        <begin position="1"/>
        <end position="25"/>
    </location>
</feature>
<comment type="caution">
    <text evidence="2">The sequence shown here is derived from an EMBL/GenBank/DDBJ whole genome shotgun (WGS) entry which is preliminary data.</text>
</comment>
<reference evidence="2 3" key="1">
    <citation type="submission" date="2018-03" db="EMBL/GenBank/DDBJ databases">
        <title>Genomic Encyclopedia of Archaeal and Bacterial Type Strains, Phase II (KMG-II): from individual species to whole genera.</title>
        <authorList>
            <person name="Goeker M."/>
        </authorList>
    </citation>
    <scope>NUCLEOTIDE SEQUENCE [LARGE SCALE GENOMIC DNA]</scope>
    <source>
        <strain evidence="2 3">DSM 101533</strain>
    </source>
</reference>
<keyword evidence="3" id="KW-1185">Reference proteome</keyword>
<evidence type="ECO:0000256" key="1">
    <source>
        <dbReference type="SAM" id="MobiDB-lite"/>
    </source>
</evidence>